<sequence length="254" mass="27920">MGGRELDSMDATTYNCDAGPPAAPASTTVSYQEALSSCANQSPLTRSRLPFDQERVRDRKDNSFKNQMARVANLTRHHWQGRRHPQGGCHSYDRCLPIVATTLDQLREHGPAGPALWRFGRDHRQPLLDAIGNTRRDAYLARRRQAAREEERRRAERMAAEREARPVCKDCGQKFTDGRWEAVGSPGTGASASRTRTCARTARIGPSQPSSRPKSTNASAGSRSVAAASRMPNMLSRRLAAGSPVFAPDLGKPL</sequence>
<feature type="compositionally biased region" description="Low complexity" evidence="1">
    <location>
        <begin position="188"/>
        <end position="203"/>
    </location>
</feature>
<name>A0ABN3JL09_9ACTN</name>
<feature type="compositionally biased region" description="Polar residues" evidence="1">
    <location>
        <begin position="207"/>
        <end position="217"/>
    </location>
</feature>
<reference evidence="2 3" key="1">
    <citation type="journal article" date="2019" name="Int. J. Syst. Evol. Microbiol.">
        <title>The Global Catalogue of Microorganisms (GCM) 10K type strain sequencing project: providing services to taxonomists for standard genome sequencing and annotation.</title>
        <authorList>
            <consortium name="The Broad Institute Genomics Platform"/>
            <consortium name="The Broad Institute Genome Sequencing Center for Infectious Disease"/>
            <person name="Wu L."/>
            <person name="Ma J."/>
        </authorList>
    </citation>
    <scope>NUCLEOTIDE SEQUENCE [LARGE SCALE GENOMIC DNA]</scope>
    <source>
        <strain evidence="2 3">JCM 6922</strain>
    </source>
</reference>
<comment type="caution">
    <text evidence="2">The sequence shown here is derived from an EMBL/GenBank/DDBJ whole genome shotgun (WGS) entry which is preliminary data.</text>
</comment>
<dbReference type="Proteomes" id="UP001500460">
    <property type="component" value="Unassembled WGS sequence"/>
</dbReference>
<feature type="region of interest" description="Disordered" evidence="1">
    <location>
        <begin position="1"/>
        <end position="28"/>
    </location>
</feature>
<protein>
    <submittedName>
        <fullName evidence="2">Uncharacterized protein</fullName>
    </submittedName>
</protein>
<evidence type="ECO:0000313" key="3">
    <source>
        <dbReference type="Proteomes" id="UP001500460"/>
    </source>
</evidence>
<feature type="region of interest" description="Disordered" evidence="1">
    <location>
        <begin position="179"/>
        <end position="231"/>
    </location>
</feature>
<evidence type="ECO:0000256" key="1">
    <source>
        <dbReference type="SAM" id="MobiDB-lite"/>
    </source>
</evidence>
<dbReference type="EMBL" id="BAAATK010000011">
    <property type="protein sequence ID" value="GAA2433516.1"/>
    <property type="molecule type" value="Genomic_DNA"/>
</dbReference>
<feature type="compositionally biased region" description="Low complexity" evidence="1">
    <location>
        <begin position="218"/>
        <end position="230"/>
    </location>
</feature>
<accession>A0ABN3JL09</accession>
<evidence type="ECO:0000313" key="2">
    <source>
        <dbReference type="EMBL" id="GAA2433516.1"/>
    </source>
</evidence>
<gene>
    <name evidence="2" type="ORF">GCM10010421_23160</name>
</gene>
<keyword evidence="3" id="KW-1185">Reference proteome</keyword>
<proteinExistence type="predicted"/>
<organism evidence="2 3">
    <name type="scientific">Streptomyces glaucus</name>
    <dbReference type="NCBI Taxonomy" id="284029"/>
    <lineage>
        <taxon>Bacteria</taxon>
        <taxon>Bacillati</taxon>
        <taxon>Actinomycetota</taxon>
        <taxon>Actinomycetes</taxon>
        <taxon>Kitasatosporales</taxon>
        <taxon>Streptomycetaceae</taxon>
        <taxon>Streptomyces</taxon>
    </lineage>
</organism>